<dbReference type="InterPro" id="IPR001647">
    <property type="entry name" value="HTH_TetR"/>
</dbReference>
<evidence type="ECO:0000256" key="2">
    <source>
        <dbReference type="ARBA" id="ARBA00023125"/>
    </source>
</evidence>
<comment type="caution">
    <text evidence="7">The sequence shown here is derived from an EMBL/GenBank/DDBJ whole genome shotgun (WGS) entry which is preliminary data.</text>
</comment>
<dbReference type="InterPro" id="IPR009057">
    <property type="entry name" value="Homeodomain-like_sf"/>
</dbReference>
<evidence type="ECO:0000256" key="5">
    <source>
        <dbReference type="SAM" id="MobiDB-lite"/>
    </source>
</evidence>
<reference evidence="7 8" key="1">
    <citation type="submission" date="2021-03" db="EMBL/GenBank/DDBJ databases">
        <title>Genomic Encyclopedia of Type Strains, Phase IV (KMG-IV): sequencing the most valuable type-strain genomes for metagenomic binning, comparative biology and taxonomic classification.</title>
        <authorList>
            <person name="Goeker M."/>
        </authorList>
    </citation>
    <scope>NUCLEOTIDE SEQUENCE [LARGE SCALE GENOMIC DNA]</scope>
    <source>
        <strain evidence="7 8">DSM 26806</strain>
    </source>
</reference>
<dbReference type="Gene3D" id="1.10.357.10">
    <property type="entry name" value="Tetracycline Repressor, domain 2"/>
    <property type="match status" value="1"/>
</dbReference>
<proteinExistence type="predicted"/>
<dbReference type="Proteomes" id="UP001519288">
    <property type="component" value="Unassembled WGS sequence"/>
</dbReference>
<dbReference type="PRINTS" id="PR00455">
    <property type="entry name" value="HTHTETR"/>
</dbReference>
<keyword evidence="3" id="KW-0804">Transcription</keyword>
<feature type="region of interest" description="Disordered" evidence="5">
    <location>
        <begin position="1"/>
        <end position="28"/>
    </location>
</feature>
<keyword evidence="2 4" id="KW-0238">DNA-binding</keyword>
<evidence type="ECO:0000256" key="4">
    <source>
        <dbReference type="PROSITE-ProRule" id="PRU00335"/>
    </source>
</evidence>
<sequence>MKDVKINSDSNDIEHPPLTPTNHHGGTEIDTQDAYVQRILEAGRDLFAESGLDAVSMYGIAKRAGIGQGSLYRRFRDKGEICSALIRDSSERFLVTMEEELLHPILGPLDHLRDTIVNAVDFIEQHAELLHLIKSEFIGKRQLTQFEQPFFQRLNRVMTELLQRAVDAKETIDMDPQFTATALIAVLSPDLYLYQQKQYGLTKIQITEGILRLFVTGLKQA</sequence>
<dbReference type="PANTHER" id="PTHR30055">
    <property type="entry name" value="HTH-TYPE TRANSCRIPTIONAL REGULATOR RUTR"/>
    <property type="match status" value="1"/>
</dbReference>
<evidence type="ECO:0000259" key="6">
    <source>
        <dbReference type="PROSITE" id="PS50977"/>
    </source>
</evidence>
<gene>
    <name evidence="7" type="ORF">J2Z69_000962</name>
</gene>
<evidence type="ECO:0000256" key="1">
    <source>
        <dbReference type="ARBA" id="ARBA00023015"/>
    </source>
</evidence>
<dbReference type="SUPFAM" id="SSF48498">
    <property type="entry name" value="Tetracyclin repressor-like, C-terminal domain"/>
    <property type="match status" value="1"/>
</dbReference>
<accession>A0ABS4JE07</accession>
<dbReference type="InterPro" id="IPR023772">
    <property type="entry name" value="DNA-bd_HTH_TetR-type_CS"/>
</dbReference>
<dbReference type="PROSITE" id="PS50977">
    <property type="entry name" value="HTH_TETR_2"/>
    <property type="match status" value="1"/>
</dbReference>
<dbReference type="InterPro" id="IPR036271">
    <property type="entry name" value="Tet_transcr_reg_TetR-rel_C_sf"/>
</dbReference>
<feature type="domain" description="HTH tetR-type" evidence="6">
    <location>
        <begin position="33"/>
        <end position="93"/>
    </location>
</feature>
<dbReference type="PANTHER" id="PTHR30055:SF234">
    <property type="entry name" value="HTH-TYPE TRANSCRIPTIONAL REGULATOR BETI"/>
    <property type="match status" value="1"/>
</dbReference>
<keyword evidence="8" id="KW-1185">Reference proteome</keyword>
<name>A0ABS4JE07_9BACL</name>
<dbReference type="InterPro" id="IPR050109">
    <property type="entry name" value="HTH-type_TetR-like_transc_reg"/>
</dbReference>
<dbReference type="PROSITE" id="PS01081">
    <property type="entry name" value="HTH_TETR_1"/>
    <property type="match status" value="1"/>
</dbReference>
<dbReference type="Pfam" id="PF00440">
    <property type="entry name" value="TetR_N"/>
    <property type="match status" value="1"/>
</dbReference>
<evidence type="ECO:0000313" key="8">
    <source>
        <dbReference type="Proteomes" id="UP001519288"/>
    </source>
</evidence>
<keyword evidence="1" id="KW-0805">Transcription regulation</keyword>
<organism evidence="7 8">
    <name type="scientific">Paenibacillus shirakamiensis</name>
    <dbReference type="NCBI Taxonomy" id="1265935"/>
    <lineage>
        <taxon>Bacteria</taxon>
        <taxon>Bacillati</taxon>
        <taxon>Bacillota</taxon>
        <taxon>Bacilli</taxon>
        <taxon>Bacillales</taxon>
        <taxon>Paenibacillaceae</taxon>
        <taxon>Paenibacillus</taxon>
    </lineage>
</organism>
<dbReference type="RefSeq" id="WP_209859608.1">
    <property type="nucleotide sequence ID" value="NZ_JAGGLD010000001.1"/>
</dbReference>
<feature type="DNA-binding region" description="H-T-H motif" evidence="4">
    <location>
        <begin position="56"/>
        <end position="75"/>
    </location>
</feature>
<dbReference type="SUPFAM" id="SSF46689">
    <property type="entry name" value="Homeodomain-like"/>
    <property type="match status" value="1"/>
</dbReference>
<evidence type="ECO:0000256" key="3">
    <source>
        <dbReference type="ARBA" id="ARBA00023163"/>
    </source>
</evidence>
<protein>
    <submittedName>
        <fullName evidence="7">AcrR family transcriptional regulator</fullName>
    </submittedName>
</protein>
<dbReference type="EMBL" id="JAGGLD010000001">
    <property type="protein sequence ID" value="MBP1999943.1"/>
    <property type="molecule type" value="Genomic_DNA"/>
</dbReference>
<evidence type="ECO:0000313" key="7">
    <source>
        <dbReference type="EMBL" id="MBP1999943.1"/>
    </source>
</evidence>